<gene>
    <name evidence="2" type="ORF">FRUB_08967</name>
</gene>
<dbReference type="Proteomes" id="UP000214646">
    <property type="component" value="Unassembled WGS sequence"/>
</dbReference>
<accession>A0A225D9R8</accession>
<feature type="region of interest" description="Disordered" evidence="1">
    <location>
        <begin position="1"/>
        <end position="39"/>
    </location>
</feature>
<comment type="caution">
    <text evidence="2">The sequence shown here is derived from an EMBL/GenBank/DDBJ whole genome shotgun (WGS) entry which is preliminary data.</text>
</comment>
<evidence type="ECO:0000256" key="1">
    <source>
        <dbReference type="SAM" id="MobiDB-lite"/>
    </source>
</evidence>
<reference evidence="3" key="1">
    <citation type="submission" date="2017-06" db="EMBL/GenBank/DDBJ databases">
        <title>Genome analysis of Fimbriiglobus ruber SP5, the first member of the order Planctomycetales with confirmed chitinolytic capability.</title>
        <authorList>
            <person name="Ravin N.V."/>
            <person name="Rakitin A.L."/>
            <person name="Ivanova A.A."/>
            <person name="Beletsky A.V."/>
            <person name="Kulichevskaya I.S."/>
            <person name="Mardanov A.V."/>
            <person name="Dedysh S.N."/>
        </authorList>
    </citation>
    <scope>NUCLEOTIDE SEQUENCE [LARGE SCALE GENOMIC DNA]</scope>
    <source>
        <strain evidence="3">SP5</strain>
    </source>
</reference>
<keyword evidence="3" id="KW-1185">Reference proteome</keyword>
<proteinExistence type="predicted"/>
<dbReference type="AlphaFoldDB" id="A0A225D9R8"/>
<protein>
    <submittedName>
        <fullName evidence="2">Uncharacterized protein</fullName>
    </submittedName>
</protein>
<dbReference type="EMBL" id="NIDE01000017">
    <property type="protein sequence ID" value="OWK36404.1"/>
    <property type="molecule type" value="Genomic_DNA"/>
</dbReference>
<evidence type="ECO:0000313" key="3">
    <source>
        <dbReference type="Proteomes" id="UP000214646"/>
    </source>
</evidence>
<organism evidence="2 3">
    <name type="scientific">Fimbriiglobus ruber</name>
    <dbReference type="NCBI Taxonomy" id="1908690"/>
    <lineage>
        <taxon>Bacteria</taxon>
        <taxon>Pseudomonadati</taxon>
        <taxon>Planctomycetota</taxon>
        <taxon>Planctomycetia</taxon>
        <taxon>Gemmatales</taxon>
        <taxon>Gemmataceae</taxon>
        <taxon>Fimbriiglobus</taxon>
    </lineage>
</organism>
<name>A0A225D9R8_9BACT</name>
<evidence type="ECO:0000313" key="2">
    <source>
        <dbReference type="EMBL" id="OWK36404.1"/>
    </source>
</evidence>
<sequence>MLRGQRQGRVQPCRHHQLRREAEAFHSGVRTGGRPRPAT</sequence>